<dbReference type="Proteomes" id="UP001159641">
    <property type="component" value="Unassembled WGS sequence"/>
</dbReference>
<keyword evidence="2" id="KW-1185">Reference proteome</keyword>
<evidence type="ECO:0000313" key="1">
    <source>
        <dbReference type="EMBL" id="KAJ8783730.1"/>
    </source>
</evidence>
<organism evidence="1 2">
    <name type="scientific">Eschrichtius robustus</name>
    <name type="common">California gray whale</name>
    <name type="synonym">Eschrichtius gibbosus</name>
    <dbReference type="NCBI Taxonomy" id="9764"/>
    <lineage>
        <taxon>Eukaryota</taxon>
        <taxon>Metazoa</taxon>
        <taxon>Chordata</taxon>
        <taxon>Craniata</taxon>
        <taxon>Vertebrata</taxon>
        <taxon>Euteleostomi</taxon>
        <taxon>Mammalia</taxon>
        <taxon>Eutheria</taxon>
        <taxon>Laurasiatheria</taxon>
        <taxon>Artiodactyla</taxon>
        <taxon>Whippomorpha</taxon>
        <taxon>Cetacea</taxon>
        <taxon>Mysticeti</taxon>
        <taxon>Eschrichtiidae</taxon>
        <taxon>Eschrichtius</taxon>
    </lineage>
</organism>
<dbReference type="AlphaFoldDB" id="A0AB34GYL0"/>
<reference evidence="1 2" key="1">
    <citation type="submission" date="2022-11" db="EMBL/GenBank/DDBJ databases">
        <title>Whole genome sequence of Eschrichtius robustus ER-17-0199.</title>
        <authorList>
            <person name="Bruniche-Olsen A."/>
            <person name="Black A.N."/>
            <person name="Fields C.J."/>
            <person name="Walden K."/>
            <person name="Dewoody J.A."/>
        </authorList>
    </citation>
    <scope>NUCLEOTIDE SEQUENCE [LARGE SCALE GENOMIC DNA]</scope>
    <source>
        <strain evidence="1">ER-17-0199</strain>
        <tissue evidence="1">Blubber</tissue>
    </source>
</reference>
<name>A0AB34GYL0_ESCRO</name>
<proteinExistence type="predicted"/>
<protein>
    <submittedName>
        <fullName evidence="1">Uncharacterized protein</fullName>
    </submittedName>
</protein>
<accession>A0AB34GYL0</accession>
<dbReference type="EMBL" id="JAIQCJ010002079">
    <property type="protein sequence ID" value="KAJ8783730.1"/>
    <property type="molecule type" value="Genomic_DNA"/>
</dbReference>
<sequence>MGPGLWAGGVESARCPRQNWGVVRAPRVGRVRGTAAHPHPLICMAGLTAEGIMPPEGTQTPAWVTCPGKRFPPRLSLAASLQPLRLKDLQLGRRVGTLPLVA</sequence>
<comment type="caution">
    <text evidence="1">The sequence shown here is derived from an EMBL/GenBank/DDBJ whole genome shotgun (WGS) entry which is preliminary data.</text>
</comment>
<gene>
    <name evidence="1" type="ORF">J1605_008773</name>
</gene>
<evidence type="ECO:0000313" key="2">
    <source>
        <dbReference type="Proteomes" id="UP001159641"/>
    </source>
</evidence>